<dbReference type="AlphaFoldDB" id="C4B8F6"/>
<dbReference type="SUPFAM" id="SSF48076">
    <property type="entry name" value="LigA subunit of an aromatic-ring-opening dioxygenase LigAB"/>
    <property type="match status" value="1"/>
</dbReference>
<dbReference type="Gene3D" id="1.10.700.10">
    <property type="entry name" value="Dioxygenase LigAB, LigA subunit"/>
    <property type="match status" value="1"/>
</dbReference>
<dbReference type="InterPro" id="IPR036622">
    <property type="entry name" value="LigA_sf"/>
</dbReference>
<accession>C4B8F6</accession>
<protein>
    <submittedName>
        <fullName evidence="1">Small subunit of meta-cleavage enzyme</fullName>
    </submittedName>
</protein>
<gene>
    <name evidence="1" type="primary">carBa</name>
</gene>
<reference evidence="1" key="1">
    <citation type="journal article" date="2010" name="Biotechnol. Lett.">
        <title>Isolation and characterization of the gene encoding the chloroplast-type ferredoxin component of carbazole 1,9a-dioxygenase from a putative Kordiimonas sp.</title>
        <authorList>
            <person name="Maeda R."/>
            <person name="Ishii T."/>
            <person name="Ito Y."/>
            <person name="Zulkharnain A.B."/>
            <person name="Iwata K."/>
            <person name="Omori T."/>
        </authorList>
    </citation>
    <scope>NUCLEOTIDE SEQUENCE</scope>
    <source>
        <strain evidence="1">OC9</strain>
    </source>
</reference>
<organism evidence="1">
    <name type="scientific">carbazole-degrading bacterium OC9</name>
    <dbReference type="NCBI Taxonomy" id="513000"/>
    <lineage>
        <taxon>Bacteria</taxon>
    </lineage>
</organism>
<proteinExistence type="predicted"/>
<sequence>MTNRAPGATRLIEGLFREPGLMETLQKDPETVYDDYGLTNAEKDALRDGSFTALGNIGVHPVLRMHYQMVLNPDMANHVTIRDFLTRLEEEKKNG</sequence>
<name>C4B8F6_UNCXX</name>
<dbReference type="EMBL" id="AB500215">
    <property type="protein sequence ID" value="BAH60848.1"/>
    <property type="molecule type" value="Genomic_DNA"/>
</dbReference>
<evidence type="ECO:0000313" key="1">
    <source>
        <dbReference type="EMBL" id="BAH60848.1"/>
    </source>
</evidence>